<dbReference type="Pfam" id="PF23981">
    <property type="entry name" value="DUF7305"/>
    <property type="match status" value="1"/>
</dbReference>
<dbReference type="EMBL" id="RKLQ01000001">
    <property type="protein sequence ID" value="MBX0303650.1"/>
    <property type="molecule type" value="Genomic_DNA"/>
</dbReference>
<dbReference type="Pfam" id="PF23960">
    <property type="entry name" value="DUF7289"/>
    <property type="match status" value="1"/>
</dbReference>
<evidence type="ECO:0000313" key="2">
    <source>
        <dbReference type="EMBL" id="MBX0303650.1"/>
    </source>
</evidence>
<dbReference type="InterPro" id="IPR055713">
    <property type="entry name" value="DUF7289"/>
</dbReference>
<organism evidence="2 3">
    <name type="scientific">Haloarcula salinisoli</name>
    <dbReference type="NCBI Taxonomy" id="2487746"/>
    <lineage>
        <taxon>Archaea</taxon>
        <taxon>Methanobacteriati</taxon>
        <taxon>Methanobacteriota</taxon>
        <taxon>Stenosarchaea group</taxon>
        <taxon>Halobacteria</taxon>
        <taxon>Halobacteriales</taxon>
        <taxon>Haloarculaceae</taxon>
        <taxon>Haloarcula</taxon>
    </lineage>
</organism>
<keyword evidence="3" id="KW-1185">Reference proteome</keyword>
<feature type="domain" description="DUF7305" evidence="1">
    <location>
        <begin position="247"/>
        <end position="451"/>
    </location>
</feature>
<dbReference type="AlphaFoldDB" id="A0A8J7YD00"/>
<name>A0A8J7YD00_9EURY</name>
<accession>A0A8J7YD00</accession>
<gene>
    <name evidence="2" type="ORF">EGD98_08185</name>
</gene>
<reference evidence="2" key="1">
    <citation type="submission" date="2021-06" db="EMBL/GenBank/DDBJ databases">
        <title>Halomicroarcula sp. F24A a new haloarchaeum isolated from saline soil.</title>
        <authorList>
            <person name="Duran-Viseras A."/>
            <person name="Sanchez-Porro C."/>
            <person name="Ventosa A."/>
        </authorList>
    </citation>
    <scope>NUCLEOTIDE SEQUENCE</scope>
    <source>
        <strain evidence="2">F24A</strain>
    </source>
</reference>
<protein>
    <recommendedName>
        <fullName evidence="1">DUF7305 domain-containing protein</fullName>
    </recommendedName>
</protein>
<dbReference type="InterPro" id="IPR055729">
    <property type="entry name" value="DUF7305"/>
</dbReference>
<evidence type="ECO:0000259" key="1">
    <source>
        <dbReference type="Pfam" id="PF23981"/>
    </source>
</evidence>
<comment type="caution">
    <text evidence="2">The sequence shown here is derived from an EMBL/GenBank/DDBJ whole genome shotgun (WGS) entry which is preliminary data.</text>
</comment>
<sequence>MTITHRTRSGTDTILQKDLGKVYYEGGGTEIAYQGGGVWRSDGDGNAVMISPPEFHYRDATLTLPVVTVDGENYLGDSAAITNNDTQKAYPVGDDVNPVDSGLVTVSVQSEFYRAWGNYFHERTSGSVDYDHANNTATVALTVETEEQTVDAGVISGGTGTTITYKNKGDFDSYNSSVGDYESSNGERGAIYTAGNIELKNKVDLRGSLIAEGQITFQGSKQTITGDLEYVDGNFDEANEGEHVEGTISKGADVPETVAVDGLIDEKESVLTSDNDNTTHPNTIETLNTESTRTCNPCNLTAGGYYLESFEPGSGQTVYLKPEDGTIDMYVEGEFAPADNVHIEVIGDGRVNVYLDKDLSLGKNTTITNDGDDASQFWIYMNPDRDAELQGGSNDPDNVDYTGVIYGPGRGDQAGVDISIDNNDDIFGAVVGNLYDVANKGNIHYDEALTDTTAIAGGETTRPSLTYLHISENSVNVTSD</sequence>
<evidence type="ECO:0000313" key="3">
    <source>
        <dbReference type="Proteomes" id="UP000783863"/>
    </source>
</evidence>
<dbReference type="Proteomes" id="UP000783863">
    <property type="component" value="Unassembled WGS sequence"/>
</dbReference>
<proteinExistence type="predicted"/>